<name>A0AAV5IY50_9ROSI</name>
<protein>
    <submittedName>
        <fullName evidence="1">Uncharacterized protein</fullName>
    </submittedName>
</protein>
<evidence type="ECO:0000313" key="2">
    <source>
        <dbReference type="Proteomes" id="UP001054252"/>
    </source>
</evidence>
<dbReference type="EMBL" id="BPVZ01000026">
    <property type="protein sequence ID" value="GKV06767.1"/>
    <property type="molecule type" value="Genomic_DNA"/>
</dbReference>
<gene>
    <name evidence="1" type="ORF">SLEP1_g18611</name>
</gene>
<organism evidence="1 2">
    <name type="scientific">Rubroshorea leprosula</name>
    <dbReference type="NCBI Taxonomy" id="152421"/>
    <lineage>
        <taxon>Eukaryota</taxon>
        <taxon>Viridiplantae</taxon>
        <taxon>Streptophyta</taxon>
        <taxon>Embryophyta</taxon>
        <taxon>Tracheophyta</taxon>
        <taxon>Spermatophyta</taxon>
        <taxon>Magnoliopsida</taxon>
        <taxon>eudicotyledons</taxon>
        <taxon>Gunneridae</taxon>
        <taxon>Pentapetalae</taxon>
        <taxon>rosids</taxon>
        <taxon>malvids</taxon>
        <taxon>Malvales</taxon>
        <taxon>Dipterocarpaceae</taxon>
        <taxon>Rubroshorea</taxon>
    </lineage>
</organism>
<proteinExistence type="predicted"/>
<dbReference type="AlphaFoldDB" id="A0AAV5IY50"/>
<keyword evidence="2" id="KW-1185">Reference proteome</keyword>
<sequence>MQTAGYQFSPRFDFCLLVAHKFPMITTDVTSKALIWSFHNSFFR</sequence>
<comment type="caution">
    <text evidence="1">The sequence shown here is derived from an EMBL/GenBank/DDBJ whole genome shotgun (WGS) entry which is preliminary data.</text>
</comment>
<dbReference type="Proteomes" id="UP001054252">
    <property type="component" value="Unassembled WGS sequence"/>
</dbReference>
<evidence type="ECO:0000313" key="1">
    <source>
        <dbReference type="EMBL" id="GKV06767.1"/>
    </source>
</evidence>
<reference evidence="1 2" key="1">
    <citation type="journal article" date="2021" name="Commun. Biol.">
        <title>The genome of Shorea leprosula (Dipterocarpaceae) highlights the ecological relevance of drought in aseasonal tropical rainforests.</title>
        <authorList>
            <person name="Ng K.K.S."/>
            <person name="Kobayashi M.J."/>
            <person name="Fawcett J.A."/>
            <person name="Hatakeyama M."/>
            <person name="Paape T."/>
            <person name="Ng C.H."/>
            <person name="Ang C.C."/>
            <person name="Tnah L.H."/>
            <person name="Lee C.T."/>
            <person name="Nishiyama T."/>
            <person name="Sese J."/>
            <person name="O'Brien M.J."/>
            <person name="Copetti D."/>
            <person name="Mohd Noor M.I."/>
            <person name="Ong R.C."/>
            <person name="Putra M."/>
            <person name="Sireger I.Z."/>
            <person name="Indrioko S."/>
            <person name="Kosugi Y."/>
            <person name="Izuno A."/>
            <person name="Isagi Y."/>
            <person name="Lee S.L."/>
            <person name="Shimizu K.K."/>
        </authorList>
    </citation>
    <scope>NUCLEOTIDE SEQUENCE [LARGE SCALE GENOMIC DNA]</scope>
    <source>
        <strain evidence="1">214</strain>
    </source>
</reference>
<accession>A0AAV5IY50</accession>